<accession>A0ABM5LF74</accession>
<evidence type="ECO:0000313" key="1">
    <source>
        <dbReference type="EMBL" id="ACX73991.1"/>
    </source>
</evidence>
<gene>
    <name evidence="1" type="ordered locus">Fisuc_0379</name>
</gene>
<dbReference type="Proteomes" id="UP000001497">
    <property type="component" value="Chromosome"/>
</dbReference>
<protein>
    <recommendedName>
        <fullName evidence="3">Redox-active protein (C_GCAxxG_C_C)</fullName>
    </recommendedName>
</protein>
<name>A0ABM5LF74_FIBSS</name>
<proteinExistence type="predicted"/>
<keyword evidence="2" id="KW-1185">Reference proteome</keyword>
<dbReference type="EMBL" id="CP001792">
    <property type="protein sequence ID" value="ACX73991.1"/>
    <property type="molecule type" value="Genomic_DNA"/>
</dbReference>
<evidence type="ECO:0000313" key="2">
    <source>
        <dbReference type="Proteomes" id="UP000001497"/>
    </source>
</evidence>
<reference evidence="1" key="1">
    <citation type="submission" date="2009-10" db="EMBL/GenBank/DDBJ databases">
        <title>Complete sequence of Fibrobacter succinogenes subsp. succinogenes S85.</title>
        <authorList>
            <consortium name="US DOE Joint Genome Institute"/>
            <person name="Lucas S."/>
            <person name="Copeland A."/>
            <person name="Lapidus A."/>
            <person name="Glavina del Rio T."/>
            <person name="Tice H."/>
            <person name="Bruce D."/>
            <person name="Goodwin L."/>
            <person name="Pitluck S."/>
            <person name="Chertkov O."/>
            <person name="Detter J.C."/>
            <person name="Han C."/>
            <person name="Tapia R."/>
            <person name="Larimer F."/>
            <person name="Land M."/>
            <person name="Hauser L."/>
            <person name="Kyrpides N."/>
            <person name="Mikhailova N."/>
            <person name="Weimer P.J."/>
            <person name="Stevenson D.M."/>
            <person name="Boyum J."/>
            <person name="Brumm P.I."/>
            <person name="Mead D."/>
        </authorList>
    </citation>
    <scope>NUCLEOTIDE SEQUENCE [LARGE SCALE GENOMIC DNA]</scope>
    <source>
        <strain evidence="1">S85</strain>
    </source>
</reference>
<evidence type="ECO:0008006" key="3">
    <source>
        <dbReference type="Google" id="ProtNLM"/>
    </source>
</evidence>
<dbReference type="RefSeq" id="WP_012820221.1">
    <property type="nucleotide sequence ID" value="NC_013410.1"/>
</dbReference>
<sequence length="115" mass="12454">MSIAEFSKKFHADKRGNCAMAVAYGYARATGKSEEEAVKAAEMFRAFGGGKAPDGLCGALYAAKMMQPDHAESIEDVFKRGAQGCTKCQEIRPNKIIPCNRCVELAGEALDFLEK</sequence>
<organism evidence="1 2">
    <name type="scientific">Fibrobacter succinogenes (strain ATCC 19169 / S85)</name>
    <dbReference type="NCBI Taxonomy" id="59374"/>
    <lineage>
        <taxon>Bacteria</taxon>
        <taxon>Pseudomonadati</taxon>
        <taxon>Fibrobacterota</taxon>
        <taxon>Fibrobacteria</taxon>
        <taxon>Fibrobacterales</taxon>
        <taxon>Fibrobacteraceae</taxon>
        <taxon>Fibrobacter</taxon>
    </lineage>
</organism>